<evidence type="ECO:0000313" key="2">
    <source>
        <dbReference type="EMBL" id="RGS43652.1"/>
    </source>
</evidence>
<evidence type="ECO:0000313" key="3">
    <source>
        <dbReference type="Proteomes" id="UP000283295"/>
    </source>
</evidence>
<gene>
    <name evidence="2" type="ORF">DWX94_03525</name>
</gene>
<feature type="compositionally biased region" description="Basic and acidic residues" evidence="1">
    <location>
        <begin position="51"/>
        <end position="65"/>
    </location>
</feature>
<dbReference type="OrthoDB" id="1711086at2"/>
<dbReference type="InterPro" id="IPR046313">
    <property type="entry name" value="DUF6465"/>
</dbReference>
<protein>
    <submittedName>
        <fullName evidence="2">Uncharacterized protein</fullName>
    </submittedName>
</protein>
<organism evidence="2 3">
    <name type="scientific">Coprococcus eutactus</name>
    <dbReference type="NCBI Taxonomy" id="33043"/>
    <lineage>
        <taxon>Bacteria</taxon>
        <taxon>Bacillati</taxon>
        <taxon>Bacillota</taxon>
        <taxon>Clostridia</taxon>
        <taxon>Lachnospirales</taxon>
        <taxon>Lachnospiraceae</taxon>
        <taxon>Coprococcus</taxon>
    </lineage>
</organism>
<sequence>MATAKKADETKKVTKATPAAALAKVEAAKKEEAAKKTAATAAKAAPVKASVKKEEVKKEEPKAAEVKTAPAKKAAPVKKEEPKAAATKKAPAKKAAPVKTTEKVFVEFAGGQIEMSVIVDKAKEALGNKTVKELNVYYQPETGMVYYTADGESGSYSL</sequence>
<feature type="region of interest" description="Disordered" evidence="1">
    <location>
        <begin position="32"/>
        <end position="93"/>
    </location>
</feature>
<dbReference type="EMBL" id="QRVK01000005">
    <property type="protein sequence ID" value="RGS43652.1"/>
    <property type="molecule type" value="Genomic_DNA"/>
</dbReference>
<feature type="compositionally biased region" description="Low complexity" evidence="1">
    <location>
        <begin position="84"/>
        <end position="93"/>
    </location>
</feature>
<reference evidence="2 3" key="1">
    <citation type="submission" date="2018-08" db="EMBL/GenBank/DDBJ databases">
        <title>A genome reference for cultivated species of the human gut microbiota.</title>
        <authorList>
            <person name="Zou Y."/>
            <person name="Xue W."/>
            <person name="Luo G."/>
        </authorList>
    </citation>
    <scope>NUCLEOTIDE SEQUENCE [LARGE SCALE GENOMIC DNA]</scope>
    <source>
        <strain evidence="2 3">AF22-21</strain>
    </source>
</reference>
<dbReference type="AlphaFoldDB" id="A0A412IU63"/>
<name>A0A412IU63_9FIRM</name>
<dbReference type="Pfam" id="PF20069">
    <property type="entry name" value="DUF6465"/>
    <property type="match status" value="1"/>
</dbReference>
<proteinExistence type="predicted"/>
<accession>A0A412IU63</accession>
<feature type="compositionally biased region" description="Low complexity" evidence="1">
    <location>
        <begin position="36"/>
        <end position="49"/>
    </location>
</feature>
<evidence type="ECO:0000256" key="1">
    <source>
        <dbReference type="SAM" id="MobiDB-lite"/>
    </source>
</evidence>
<dbReference type="RefSeq" id="WP_022058759.1">
    <property type="nucleotide sequence ID" value="NZ_WQPF01000034.1"/>
</dbReference>
<comment type="caution">
    <text evidence="2">The sequence shown here is derived from an EMBL/GenBank/DDBJ whole genome shotgun (WGS) entry which is preliminary data.</text>
</comment>
<dbReference type="Proteomes" id="UP000283295">
    <property type="component" value="Unassembled WGS sequence"/>
</dbReference>